<dbReference type="InterPro" id="IPR041581">
    <property type="entry name" value="Glyoxalase_6"/>
</dbReference>
<dbReference type="PANTHER" id="PTHR33993">
    <property type="entry name" value="GLYOXALASE-RELATED"/>
    <property type="match status" value="1"/>
</dbReference>
<comment type="caution">
    <text evidence="2">The sequence shown here is derived from an EMBL/GenBank/DDBJ whole genome shotgun (WGS) entry which is preliminary data.</text>
</comment>
<dbReference type="Proteomes" id="UP000581769">
    <property type="component" value="Unassembled WGS sequence"/>
</dbReference>
<reference evidence="2 3" key="1">
    <citation type="submission" date="2020-08" db="EMBL/GenBank/DDBJ databases">
        <title>Sequencing the genomes of 1000 actinobacteria strains.</title>
        <authorList>
            <person name="Klenk H.-P."/>
        </authorList>
    </citation>
    <scope>NUCLEOTIDE SEQUENCE [LARGE SCALE GENOMIC DNA]</scope>
    <source>
        <strain evidence="2 3">DSM 45859</strain>
    </source>
</reference>
<dbReference type="InterPro" id="IPR037523">
    <property type="entry name" value="VOC_core"/>
</dbReference>
<protein>
    <submittedName>
        <fullName evidence="2">Putative enzyme related to lactoylglutathione lyase</fullName>
    </submittedName>
</protein>
<name>A0A840IXI3_9PSEU</name>
<dbReference type="Gene3D" id="3.10.180.10">
    <property type="entry name" value="2,3-Dihydroxybiphenyl 1,2-Dioxygenase, domain 1"/>
    <property type="match status" value="2"/>
</dbReference>
<accession>A0A840IXI3</accession>
<dbReference type="GO" id="GO:0016829">
    <property type="term" value="F:lyase activity"/>
    <property type="evidence" value="ECO:0007669"/>
    <property type="project" value="UniProtKB-KW"/>
</dbReference>
<keyword evidence="2" id="KW-0456">Lyase</keyword>
<dbReference type="PANTHER" id="PTHR33993:SF10">
    <property type="entry name" value="CONSERVED PROTEIN"/>
    <property type="match status" value="1"/>
</dbReference>
<dbReference type="InterPro" id="IPR052164">
    <property type="entry name" value="Anthracycline_SecMetBiosynth"/>
</dbReference>
<dbReference type="Pfam" id="PF18029">
    <property type="entry name" value="Glyoxalase_6"/>
    <property type="match status" value="1"/>
</dbReference>
<evidence type="ECO:0000313" key="3">
    <source>
        <dbReference type="Proteomes" id="UP000581769"/>
    </source>
</evidence>
<keyword evidence="3" id="KW-1185">Reference proteome</keyword>
<dbReference type="CDD" id="cd07247">
    <property type="entry name" value="SgaA_N_like"/>
    <property type="match status" value="1"/>
</dbReference>
<proteinExistence type="predicted"/>
<dbReference type="EMBL" id="JACHMG010000001">
    <property type="protein sequence ID" value="MBB4686209.1"/>
    <property type="molecule type" value="Genomic_DNA"/>
</dbReference>
<dbReference type="PROSITE" id="PS51819">
    <property type="entry name" value="VOC"/>
    <property type="match status" value="2"/>
</dbReference>
<dbReference type="InterPro" id="IPR029068">
    <property type="entry name" value="Glyas_Bleomycin-R_OHBP_Dase"/>
</dbReference>
<gene>
    <name evidence="2" type="ORF">BJY18_003694</name>
</gene>
<dbReference type="RefSeq" id="WP_184781116.1">
    <property type="nucleotide sequence ID" value="NZ_JACHMG010000001.1"/>
</dbReference>
<sequence>MITRTEPWPEGTPCWVDLMTSDRERAVAFYGALLGWTVRDGGADTGFYGTAQVAGRPVAGIGEAPQGQQGMPAQWTTYLAVSDVDSAVAAVGAAGGRVLASPVNVLDEGRMAIAEDPAGAVFGLWQAGTHLGSEVTLAPGAVAWNECMVGDFAAAKQFYGDVLGYSFGDMSGGGFTYATLDVAGRPVGGLGELSEGAGEAGWRTCFWVADAEAAAARIPELGGAVVRGPADTPFGRLVEAKDDQGVSFTVLAPSEQSGAPEGWGV</sequence>
<dbReference type="SUPFAM" id="SSF54593">
    <property type="entry name" value="Glyoxalase/Bleomycin resistance protein/Dihydroxybiphenyl dioxygenase"/>
    <property type="match status" value="2"/>
</dbReference>
<dbReference type="AlphaFoldDB" id="A0A840IXI3"/>
<feature type="domain" description="VOC" evidence="1">
    <location>
        <begin position="12"/>
        <end position="127"/>
    </location>
</feature>
<evidence type="ECO:0000313" key="2">
    <source>
        <dbReference type="EMBL" id="MBB4686209.1"/>
    </source>
</evidence>
<organism evidence="2 3">
    <name type="scientific">Amycolatopsis jiangsuensis</name>
    <dbReference type="NCBI Taxonomy" id="1181879"/>
    <lineage>
        <taxon>Bacteria</taxon>
        <taxon>Bacillati</taxon>
        <taxon>Actinomycetota</taxon>
        <taxon>Actinomycetes</taxon>
        <taxon>Pseudonocardiales</taxon>
        <taxon>Pseudonocardiaceae</taxon>
        <taxon>Amycolatopsis</taxon>
    </lineage>
</organism>
<evidence type="ECO:0000259" key="1">
    <source>
        <dbReference type="PROSITE" id="PS51819"/>
    </source>
</evidence>
<dbReference type="InterPro" id="IPR004360">
    <property type="entry name" value="Glyas_Fos-R_dOase_dom"/>
</dbReference>
<feature type="domain" description="VOC" evidence="1">
    <location>
        <begin position="141"/>
        <end position="265"/>
    </location>
</feature>
<dbReference type="Pfam" id="PF00903">
    <property type="entry name" value="Glyoxalase"/>
    <property type="match status" value="1"/>
</dbReference>